<feature type="domain" description="Metallo-beta-lactamase" evidence="1">
    <location>
        <begin position="42"/>
        <end position="90"/>
    </location>
</feature>
<dbReference type="OrthoDB" id="9815874at2"/>
<dbReference type="InterPro" id="IPR036866">
    <property type="entry name" value="RibonucZ/Hydroxyglut_hydro"/>
</dbReference>
<dbReference type="SUPFAM" id="SSF56281">
    <property type="entry name" value="Metallo-hydrolase/oxidoreductase"/>
    <property type="match status" value="1"/>
</dbReference>
<dbReference type="Proteomes" id="UP000185598">
    <property type="component" value="Unassembled WGS sequence"/>
</dbReference>
<keyword evidence="2" id="KW-0378">Hydrolase</keyword>
<protein>
    <submittedName>
        <fullName evidence="2">Glyoxylase-like metal-dependent hydrolase (Beta-lactamase superfamily II)</fullName>
    </submittedName>
</protein>
<dbReference type="EMBL" id="MKIN01000028">
    <property type="protein sequence ID" value="OLP47144.1"/>
    <property type="molecule type" value="Genomic_DNA"/>
</dbReference>
<dbReference type="EMBL" id="JACIED010000003">
    <property type="protein sequence ID" value="MBB4008145.1"/>
    <property type="molecule type" value="Genomic_DNA"/>
</dbReference>
<comment type="caution">
    <text evidence="3">The sequence shown here is derived from an EMBL/GenBank/DDBJ whole genome shotgun (WGS) entry which is preliminary data.</text>
</comment>
<dbReference type="Gene3D" id="3.60.15.10">
    <property type="entry name" value="Ribonuclease Z/Hydroxyacylglutathione hydrolase-like"/>
    <property type="match status" value="1"/>
</dbReference>
<dbReference type="STRING" id="887144.BJF91_10645"/>
<evidence type="ECO:0000313" key="5">
    <source>
        <dbReference type="Proteomes" id="UP000544107"/>
    </source>
</evidence>
<evidence type="ECO:0000259" key="1">
    <source>
        <dbReference type="Pfam" id="PF00753"/>
    </source>
</evidence>
<dbReference type="AlphaFoldDB" id="A0A1Q8ZYF4"/>
<keyword evidence="4" id="KW-1185">Reference proteome</keyword>
<dbReference type="GO" id="GO:0016787">
    <property type="term" value="F:hydrolase activity"/>
    <property type="evidence" value="ECO:0007669"/>
    <property type="project" value="UniProtKB-KW"/>
</dbReference>
<dbReference type="InterPro" id="IPR001279">
    <property type="entry name" value="Metallo-B-lactamas"/>
</dbReference>
<evidence type="ECO:0000313" key="3">
    <source>
        <dbReference type="EMBL" id="OLP47144.1"/>
    </source>
</evidence>
<organism evidence="3 4">
    <name type="scientific">Allorhizobium taibaishanense</name>
    <dbReference type="NCBI Taxonomy" id="887144"/>
    <lineage>
        <taxon>Bacteria</taxon>
        <taxon>Pseudomonadati</taxon>
        <taxon>Pseudomonadota</taxon>
        <taxon>Alphaproteobacteria</taxon>
        <taxon>Hyphomicrobiales</taxon>
        <taxon>Rhizobiaceae</taxon>
        <taxon>Rhizobium/Agrobacterium group</taxon>
        <taxon>Allorhizobium</taxon>
    </lineage>
</organism>
<gene>
    <name evidence="3" type="ORF">BJF91_10645</name>
    <name evidence="2" type="ORF">GGQ71_002425</name>
</gene>
<evidence type="ECO:0000313" key="2">
    <source>
        <dbReference type="EMBL" id="MBB4008145.1"/>
    </source>
</evidence>
<dbReference type="Proteomes" id="UP000544107">
    <property type="component" value="Unassembled WGS sequence"/>
</dbReference>
<name>A0A1Q8ZYF4_9HYPH</name>
<evidence type="ECO:0000313" key="4">
    <source>
        <dbReference type="Proteomes" id="UP000185598"/>
    </source>
</evidence>
<accession>A0A1Q8ZYF4</accession>
<dbReference type="RefSeq" id="WP_075617140.1">
    <property type="nucleotide sequence ID" value="NZ_JACIED010000003.1"/>
</dbReference>
<reference evidence="3 4" key="1">
    <citation type="submission" date="2016-09" db="EMBL/GenBank/DDBJ databases">
        <title>Rhizobium oryziradicis sp. nov., isolated from the root of rice.</title>
        <authorList>
            <person name="Zhao J."/>
            <person name="Zhang X."/>
        </authorList>
    </citation>
    <scope>NUCLEOTIDE SEQUENCE [LARGE SCALE GENOMIC DNA]</scope>
    <source>
        <strain evidence="3 4">14971</strain>
    </source>
</reference>
<dbReference type="Pfam" id="PF00753">
    <property type="entry name" value="Lactamase_B"/>
    <property type="match status" value="1"/>
</dbReference>
<sequence>MALDRYAECNSAKLRVARFGVSVPASLRDAATRTDITTYQVRGNIAVLTGKNGKVLVDAGITASYARIEQALSKLRDQPARHLINTHRHF</sequence>
<reference evidence="2 5" key="2">
    <citation type="submission" date="2020-08" db="EMBL/GenBank/DDBJ databases">
        <title>Genomic Encyclopedia of Type Strains, Phase IV (KMG-IV): sequencing the most valuable type-strain genomes for metagenomic binning, comparative biology and taxonomic classification.</title>
        <authorList>
            <person name="Goeker M."/>
        </authorList>
    </citation>
    <scope>NUCLEOTIDE SEQUENCE [LARGE SCALE GENOMIC DNA]</scope>
    <source>
        <strain evidence="2 5">DSM 100021</strain>
    </source>
</reference>
<proteinExistence type="predicted"/>